<dbReference type="SUPFAM" id="SSF56436">
    <property type="entry name" value="C-type lectin-like"/>
    <property type="match status" value="3"/>
</dbReference>
<feature type="region of interest" description="Disordered" evidence="2">
    <location>
        <begin position="275"/>
        <end position="330"/>
    </location>
</feature>
<feature type="domain" description="C-type lectin" evidence="4">
    <location>
        <begin position="140"/>
        <end position="256"/>
    </location>
</feature>
<dbReference type="InterPro" id="IPR018378">
    <property type="entry name" value="C-type_lectin_CS"/>
</dbReference>
<dbReference type="Ensembl" id="ENSPNAT00000025551.2">
    <property type="protein sequence ID" value="ENSPNAP00000034074.2"/>
    <property type="gene ID" value="ENSPNAG00000023108.2"/>
</dbReference>
<keyword evidence="3" id="KW-0732">Signal</keyword>
<evidence type="ECO:0000313" key="6">
    <source>
        <dbReference type="Proteomes" id="UP001501920"/>
    </source>
</evidence>
<keyword evidence="6" id="KW-1185">Reference proteome</keyword>
<dbReference type="PROSITE" id="PS50041">
    <property type="entry name" value="C_TYPE_LECTIN_2"/>
    <property type="match status" value="3"/>
</dbReference>
<feature type="domain" description="C-type lectin" evidence="4">
    <location>
        <begin position="357"/>
        <end position="470"/>
    </location>
</feature>
<evidence type="ECO:0000256" key="1">
    <source>
        <dbReference type="ARBA" id="ARBA00023157"/>
    </source>
</evidence>
<dbReference type="InterPro" id="IPR016187">
    <property type="entry name" value="CTDL_fold"/>
</dbReference>
<dbReference type="AlphaFoldDB" id="A0A3B4EFK5"/>
<dbReference type="SMART" id="SM00034">
    <property type="entry name" value="CLECT"/>
    <property type="match status" value="3"/>
</dbReference>
<proteinExistence type="predicted"/>
<organism evidence="5 6">
    <name type="scientific">Pygocentrus nattereri</name>
    <name type="common">Red-bellied piranha</name>
    <dbReference type="NCBI Taxonomy" id="42514"/>
    <lineage>
        <taxon>Eukaryota</taxon>
        <taxon>Metazoa</taxon>
        <taxon>Chordata</taxon>
        <taxon>Craniata</taxon>
        <taxon>Vertebrata</taxon>
        <taxon>Euteleostomi</taxon>
        <taxon>Actinopterygii</taxon>
        <taxon>Neopterygii</taxon>
        <taxon>Teleostei</taxon>
        <taxon>Ostariophysi</taxon>
        <taxon>Characiformes</taxon>
        <taxon>Characoidei</taxon>
        <taxon>Pygocentrus</taxon>
    </lineage>
</organism>
<dbReference type="PROSITE" id="PS00615">
    <property type="entry name" value="C_TYPE_LECTIN_1"/>
    <property type="match status" value="1"/>
</dbReference>
<feature type="compositionally biased region" description="Polar residues" evidence="2">
    <location>
        <begin position="292"/>
        <end position="317"/>
    </location>
</feature>
<protein>
    <recommendedName>
        <fullName evidence="4">C-type lectin domain-containing protein</fullName>
    </recommendedName>
</protein>
<feature type="signal peptide" evidence="3">
    <location>
        <begin position="1"/>
        <end position="19"/>
    </location>
</feature>
<dbReference type="Pfam" id="PF00059">
    <property type="entry name" value="Lectin_C"/>
    <property type="match status" value="3"/>
</dbReference>
<reference evidence="5" key="2">
    <citation type="submission" date="2025-08" db="UniProtKB">
        <authorList>
            <consortium name="Ensembl"/>
        </authorList>
    </citation>
    <scope>IDENTIFICATION</scope>
</reference>
<reference evidence="5 6" key="1">
    <citation type="submission" date="2020-10" db="EMBL/GenBank/DDBJ databases">
        <title>Pygocentrus nattereri (red-bellied piranha) genome, fPygNat1, primary haplotype.</title>
        <authorList>
            <person name="Myers G."/>
            <person name="Meyer A."/>
            <person name="Karagic N."/>
            <person name="Pippel M."/>
            <person name="Winkler S."/>
            <person name="Tracey A."/>
            <person name="Wood J."/>
            <person name="Formenti G."/>
            <person name="Howe K."/>
            <person name="Fedrigo O."/>
            <person name="Jarvis E.D."/>
        </authorList>
    </citation>
    <scope>NUCLEOTIDE SEQUENCE [LARGE SCALE GENOMIC DNA]</scope>
</reference>
<sequence length="472" mass="53454">MERIIIISLISVLCSLSACAPHQYHLINETKSWTEAQRYCRETYVDLATVHSMDEMKELNKTLKNSSISGASVWIGLQRGNTEKWTWSLADTKFYKQGETEFRKWKTGKSDDSPNKDKDCAARYRDGFWHNEKCDKSQKYSFTCYDGVRDSYYSQRTQKSWSEAQRFCRERYTDLVSVRNDSENSKFALSTPSWIGLFRDSWTWSDKSNSSFRHWTSDQPNKHDRNENCTAVRTRGADFGQWEDLNCDRLNPFVCSGGTSQQLPVSTTVLPAGPMSTTRVTQTPPGPPVTSPGKQQLPVSTTVAPAWPKSTTRVTQTPPGPPDTSTSELSVTTTLFPSESTSTTHDTTTGPPGDLVLVRENLTWKEALKHCREKNMDLVSVHSEEVQRSVVEVAKNASTSHVWLGLRHICTLDLWFWVSGIFTCYENWAPGHEMGVEDCCTGERTGAVQTGGEHQWVSLPENQTLNFICSRY</sequence>
<reference evidence="5" key="3">
    <citation type="submission" date="2025-09" db="UniProtKB">
        <authorList>
            <consortium name="Ensembl"/>
        </authorList>
    </citation>
    <scope>IDENTIFICATION</scope>
</reference>
<feature type="domain" description="C-type lectin" evidence="4">
    <location>
        <begin position="24"/>
        <end position="140"/>
    </location>
</feature>
<feature type="chain" id="PRO_5043478640" description="C-type lectin domain-containing protein" evidence="3">
    <location>
        <begin position="20"/>
        <end position="472"/>
    </location>
</feature>
<dbReference type="PANTHER" id="PTHR45784:SF3">
    <property type="entry name" value="C-TYPE LECTIN DOMAIN FAMILY 4 MEMBER K-LIKE-RELATED"/>
    <property type="match status" value="1"/>
</dbReference>
<evidence type="ECO:0000313" key="5">
    <source>
        <dbReference type="Ensembl" id="ENSPNAP00000034074.2"/>
    </source>
</evidence>
<evidence type="ECO:0000259" key="4">
    <source>
        <dbReference type="PROSITE" id="PS50041"/>
    </source>
</evidence>
<accession>A0A3B4EFK5</accession>
<keyword evidence="1" id="KW-1015">Disulfide bond</keyword>
<dbReference type="InterPro" id="IPR016186">
    <property type="entry name" value="C-type_lectin-like/link_sf"/>
</dbReference>
<dbReference type="PANTHER" id="PTHR45784">
    <property type="entry name" value="C-TYPE LECTIN DOMAIN FAMILY 20 MEMBER A-RELATED"/>
    <property type="match status" value="1"/>
</dbReference>
<name>A0A3B4EFK5_PYGNA</name>
<dbReference type="PROSITE" id="PS51257">
    <property type="entry name" value="PROKAR_LIPOPROTEIN"/>
    <property type="match status" value="1"/>
</dbReference>
<evidence type="ECO:0000256" key="3">
    <source>
        <dbReference type="SAM" id="SignalP"/>
    </source>
</evidence>
<evidence type="ECO:0000256" key="2">
    <source>
        <dbReference type="SAM" id="MobiDB-lite"/>
    </source>
</evidence>
<dbReference type="GeneTree" id="ENSGT01100000263473"/>
<dbReference type="Proteomes" id="UP001501920">
    <property type="component" value="Chromosome 23"/>
</dbReference>
<dbReference type="Gene3D" id="3.10.100.10">
    <property type="entry name" value="Mannose-Binding Protein A, subunit A"/>
    <property type="match status" value="3"/>
</dbReference>
<dbReference type="InterPro" id="IPR001304">
    <property type="entry name" value="C-type_lectin-like"/>
</dbReference>
<dbReference type="CDD" id="cd00037">
    <property type="entry name" value="CLECT"/>
    <property type="match status" value="1"/>
</dbReference>